<evidence type="ECO:0000259" key="5">
    <source>
        <dbReference type="PROSITE" id="PS51078"/>
    </source>
</evidence>
<dbReference type="SMART" id="SM00346">
    <property type="entry name" value="HTH_ICLR"/>
    <property type="match status" value="1"/>
</dbReference>
<dbReference type="PANTHER" id="PTHR30136">
    <property type="entry name" value="HELIX-TURN-HELIX TRANSCRIPTIONAL REGULATOR, ICLR FAMILY"/>
    <property type="match status" value="1"/>
</dbReference>
<name>A0ABU2AZ52_9MICC</name>
<keyword evidence="7" id="KW-1185">Reference proteome</keyword>
<feature type="domain" description="HTH iclR-type" evidence="4">
    <location>
        <begin position="15"/>
        <end position="75"/>
    </location>
</feature>
<dbReference type="Gene3D" id="3.30.450.40">
    <property type="match status" value="1"/>
</dbReference>
<accession>A0ABU2AZ52</accession>
<dbReference type="Proteomes" id="UP001183794">
    <property type="component" value="Unassembled WGS sequence"/>
</dbReference>
<keyword evidence="2 6" id="KW-0238">DNA-binding</keyword>
<sequence length="275" mass="30259">MQKLQLLRQPPQYPIASVDRAFALMEMVRDFGRIRISVAAQLLDISPSTAHRLMAMLVYRGYVEQDASRRYVPGPAMGLTPTGLSWTAELRHRARTHMEALTDRVGETSNLVVLSGDAVRFLSSVEPEGEAQAELEEALEQGQLPKISEREGVALPAHKASGGKAILAELDPQHVEAIFERTRTDHPDDSWMTSLRNELAVVRARGFATNVEGTEAGVSAVGVSIRDGHGKAIAGLSVSVPHTRFSGEVRRKLVDTLWRTKSSLESDLTDFVVRR</sequence>
<evidence type="ECO:0000256" key="3">
    <source>
        <dbReference type="ARBA" id="ARBA00023163"/>
    </source>
</evidence>
<dbReference type="Pfam" id="PF09339">
    <property type="entry name" value="HTH_IclR"/>
    <property type="match status" value="1"/>
</dbReference>
<dbReference type="PROSITE" id="PS51077">
    <property type="entry name" value="HTH_ICLR"/>
    <property type="match status" value="1"/>
</dbReference>
<organism evidence="6 7">
    <name type="scientific">Enteractinococcus fodinae</name>
    <dbReference type="NCBI Taxonomy" id="684663"/>
    <lineage>
        <taxon>Bacteria</taxon>
        <taxon>Bacillati</taxon>
        <taxon>Actinomycetota</taxon>
        <taxon>Actinomycetes</taxon>
        <taxon>Micrococcales</taxon>
        <taxon>Micrococcaceae</taxon>
    </lineage>
</organism>
<evidence type="ECO:0000256" key="1">
    <source>
        <dbReference type="ARBA" id="ARBA00023015"/>
    </source>
</evidence>
<evidence type="ECO:0000259" key="4">
    <source>
        <dbReference type="PROSITE" id="PS51077"/>
    </source>
</evidence>
<dbReference type="RefSeq" id="WP_310171817.1">
    <property type="nucleotide sequence ID" value="NZ_BAABHE010000002.1"/>
</dbReference>
<evidence type="ECO:0000313" key="7">
    <source>
        <dbReference type="Proteomes" id="UP001183794"/>
    </source>
</evidence>
<gene>
    <name evidence="6" type="ORF">J2S62_000887</name>
</gene>
<dbReference type="GO" id="GO:0003677">
    <property type="term" value="F:DNA binding"/>
    <property type="evidence" value="ECO:0007669"/>
    <property type="project" value="UniProtKB-KW"/>
</dbReference>
<protein>
    <submittedName>
        <fullName evidence="6">DNA-binding IclR family transcriptional regulator</fullName>
    </submittedName>
</protein>
<keyword evidence="1" id="KW-0805">Transcription regulation</keyword>
<comment type="caution">
    <text evidence="6">The sequence shown here is derived from an EMBL/GenBank/DDBJ whole genome shotgun (WGS) entry which is preliminary data.</text>
</comment>
<dbReference type="InterPro" id="IPR036388">
    <property type="entry name" value="WH-like_DNA-bd_sf"/>
</dbReference>
<keyword evidence="3" id="KW-0804">Transcription</keyword>
<dbReference type="Gene3D" id="1.10.10.10">
    <property type="entry name" value="Winged helix-like DNA-binding domain superfamily/Winged helix DNA-binding domain"/>
    <property type="match status" value="1"/>
</dbReference>
<dbReference type="PROSITE" id="PS51078">
    <property type="entry name" value="ICLR_ED"/>
    <property type="match status" value="1"/>
</dbReference>
<dbReference type="InterPro" id="IPR005471">
    <property type="entry name" value="Tscrpt_reg_IclR_N"/>
</dbReference>
<feature type="domain" description="IclR-ED" evidence="5">
    <location>
        <begin position="78"/>
        <end position="270"/>
    </location>
</feature>
<dbReference type="InterPro" id="IPR050707">
    <property type="entry name" value="HTH_MetabolicPath_Reg"/>
</dbReference>
<reference evidence="6 7" key="1">
    <citation type="submission" date="2023-07" db="EMBL/GenBank/DDBJ databases">
        <title>Sequencing the genomes of 1000 actinobacteria strains.</title>
        <authorList>
            <person name="Klenk H.-P."/>
        </authorList>
    </citation>
    <scope>NUCLEOTIDE SEQUENCE [LARGE SCALE GENOMIC DNA]</scope>
    <source>
        <strain evidence="6 7">DSM 22966</strain>
    </source>
</reference>
<dbReference type="InterPro" id="IPR014757">
    <property type="entry name" value="Tscrpt_reg_IclR_C"/>
</dbReference>
<dbReference type="Pfam" id="PF01614">
    <property type="entry name" value="IclR_C"/>
    <property type="match status" value="1"/>
</dbReference>
<dbReference type="PANTHER" id="PTHR30136:SF24">
    <property type="entry name" value="HTH-TYPE TRANSCRIPTIONAL REPRESSOR ALLR"/>
    <property type="match status" value="1"/>
</dbReference>
<dbReference type="InterPro" id="IPR029016">
    <property type="entry name" value="GAF-like_dom_sf"/>
</dbReference>
<dbReference type="SUPFAM" id="SSF46785">
    <property type="entry name" value="Winged helix' DNA-binding domain"/>
    <property type="match status" value="1"/>
</dbReference>
<dbReference type="EMBL" id="JAVDYJ010000001">
    <property type="protein sequence ID" value="MDR7346630.1"/>
    <property type="molecule type" value="Genomic_DNA"/>
</dbReference>
<proteinExistence type="predicted"/>
<dbReference type="SUPFAM" id="SSF55781">
    <property type="entry name" value="GAF domain-like"/>
    <property type="match status" value="1"/>
</dbReference>
<evidence type="ECO:0000256" key="2">
    <source>
        <dbReference type="ARBA" id="ARBA00023125"/>
    </source>
</evidence>
<dbReference type="InterPro" id="IPR036390">
    <property type="entry name" value="WH_DNA-bd_sf"/>
</dbReference>
<evidence type="ECO:0000313" key="6">
    <source>
        <dbReference type="EMBL" id="MDR7346630.1"/>
    </source>
</evidence>